<organism evidence="2 3">
    <name type="scientific">Kitasatospora kifunensis</name>
    <name type="common">Streptomyces kifunensis</name>
    <dbReference type="NCBI Taxonomy" id="58351"/>
    <lineage>
        <taxon>Bacteria</taxon>
        <taxon>Bacillati</taxon>
        <taxon>Actinomycetota</taxon>
        <taxon>Actinomycetes</taxon>
        <taxon>Kitasatosporales</taxon>
        <taxon>Streptomycetaceae</taxon>
        <taxon>Kitasatospora</taxon>
    </lineage>
</organism>
<dbReference type="Proteomes" id="UP000540506">
    <property type="component" value="Unassembled WGS sequence"/>
</dbReference>
<sequence>MSISDVSVAADRRAPANVRAVDQETEAAPTAVRLTALLDGGRARYRSIEHPPEGRTDLASALRGHSVRQAAKCIVVRVSVTKKTSRYVLAVVPGDRKVDLERIRELWGARRAAFADRETAERLSRCVSGSIIPFSFDPALELVVDPSLLDHREMFFNAAELDRSLALDTRDYVRLANPALERIAQEEETRSDDAAG</sequence>
<accession>A0A7W7QXS3</accession>
<feature type="domain" description="YbaK/aminoacyl-tRNA synthetase-associated" evidence="1">
    <location>
        <begin position="58"/>
        <end position="175"/>
    </location>
</feature>
<name>A0A7W7QXS3_KITKI</name>
<dbReference type="GO" id="GO:0002161">
    <property type="term" value="F:aminoacyl-tRNA deacylase activity"/>
    <property type="evidence" value="ECO:0007669"/>
    <property type="project" value="InterPro"/>
</dbReference>
<dbReference type="Pfam" id="PF04073">
    <property type="entry name" value="tRNA_edit"/>
    <property type="match status" value="1"/>
</dbReference>
<evidence type="ECO:0000259" key="1">
    <source>
        <dbReference type="Pfam" id="PF04073"/>
    </source>
</evidence>
<keyword evidence="2" id="KW-0378">Hydrolase</keyword>
<protein>
    <submittedName>
        <fullName evidence="2">Ala-tRNA(Pro) deacylase</fullName>
        <ecNumber evidence="2">3.1.1.-</ecNumber>
    </submittedName>
</protein>
<dbReference type="InterPro" id="IPR007214">
    <property type="entry name" value="YbaK/aa-tRNA-synth-assoc-dom"/>
</dbReference>
<evidence type="ECO:0000313" key="3">
    <source>
        <dbReference type="Proteomes" id="UP000540506"/>
    </source>
</evidence>
<dbReference type="EMBL" id="JACHJV010000001">
    <property type="protein sequence ID" value="MBB4921101.1"/>
    <property type="molecule type" value="Genomic_DNA"/>
</dbReference>
<dbReference type="InterPro" id="IPR036754">
    <property type="entry name" value="YbaK/aa-tRNA-synt-asso_dom_sf"/>
</dbReference>
<dbReference type="PANTHER" id="PTHR30411">
    <property type="entry name" value="CYTOPLASMIC PROTEIN"/>
    <property type="match status" value="1"/>
</dbReference>
<comment type="caution">
    <text evidence="2">The sequence shown here is derived from an EMBL/GenBank/DDBJ whole genome shotgun (WGS) entry which is preliminary data.</text>
</comment>
<dbReference type="RefSeq" id="WP_184933489.1">
    <property type="nucleotide sequence ID" value="NZ_JACHJV010000001.1"/>
</dbReference>
<gene>
    <name evidence="2" type="ORF">FHR34_000094</name>
</gene>
<reference evidence="2 3" key="1">
    <citation type="submission" date="2020-08" db="EMBL/GenBank/DDBJ databases">
        <title>Sequencing the genomes of 1000 actinobacteria strains.</title>
        <authorList>
            <person name="Klenk H.-P."/>
        </authorList>
    </citation>
    <scope>NUCLEOTIDE SEQUENCE [LARGE SCALE GENOMIC DNA]</scope>
    <source>
        <strain evidence="2 3">DSM 41654</strain>
    </source>
</reference>
<dbReference type="EC" id="3.1.1.-" evidence="2"/>
<dbReference type="Gene3D" id="3.90.960.10">
    <property type="entry name" value="YbaK/aminoacyl-tRNA synthetase-associated domain"/>
    <property type="match status" value="1"/>
</dbReference>
<evidence type="ECO:0000313" key="2">
    <source>
        <dbReference type="EMBL" id="MBB4921101.1"/>
    </source>
</evidence>
<dbReference type="AlphaFoldDB" id="A0A7W7QXS3"/>
<dbReference type="PANTHER" id="PTHR30411:SF9">
    <property type="entry name" value="MULTIFUNCTIONAL SER_THR-TRNA DEACYLASE PROXP-Y"/>
    <property type="match status" value="1"/>
</dbReference>
<proteinExistence type="predicted"/>
<dbReference type="SUPFAM" id="SSF55826">
    <property type="entry name" value="YbaK/ProRS associated domain"/>
    <property type="match status" value="1"/>
</dbReference>
<keyword evidence="3" id="KW-1185">Reference proteome</keyword>